<reference evidence="2" key="1">
    <citation type="submission" date="2021-04" db="EMBL/GenBank/DDBJ databases">
        <title>Devosia litorisediminis sp. nov., isolated from a sand dune.</title>
        <authorList>
            <person name="Park S."/>
            <person name="Yoon J.-H."/>
        </authorList>
    </citation>
    <scope>NUCLEOTIDE SEQUENCE</scope>
    <source>
        <strain evidence="2">BSSL-BM10</strain>
    </source>
</reference>
<accession>A0A942EBQ0</accession>
<organism evidence="2 3">
    <name type="scientific">Devosia litorisediminis</name>
    <dbReference type="NCBI Taxonomy" id="2829817"/>
    <lineage>
        <taxon>Bacteria</taxon>
        <taxon>Pseudomonadati</taxon>
        <taxon>Pseudomonadota</taxon>
        <taxon>Alphaproteobacteria</taxon>
        <taxon>Hyphomicrobiales</taxon>
        <taxon>Devosiaceae</taxon>
        <taxon>Devosia</taxon>
    </lineage>
</organism>
<keyword evidence="1" id="KW-0472">Membrane</keyword>
<sequence>MPGQIRLGAIFWLLTVEFFIAQFVAQAAWPGYSMLTNDISLLGVTSCGTYLNPAPDGIMPVCSPLSLVFNLGMALNGVLVVLGVWFTRDLWPQTKLKIAALWLLALGGDGTMLAGAFPLDTIPAMHVIGAALALGLACFGFMLMAKVVWQTHRAFAIYSLTTGVLALLGFVLYVAEIYLGGRGTVERLAAWPQTLWYIVTGALILRGKLRFSAS</sequence>
<keyword evidence="1" id="KW-0812">Transmembrane</keyword>
<feature type="transmembrane region" description="Helical" evidence="1">
    <location>
        <begin position="123"/>
        <end position="143"/>
    </location>
</feature>
<proteinExistence type="predicted"/>
<keyword evidence="3" id="KW-1185">Reference proteome</keyword>
<feature type="transmembrane region" description="Helical" evidence="1">
    <location>
        <begin position="187"/>
        <end position="205"/>
    </location>
</feature>
<feature type="transmembrane region" description="Helical" evidence="1">
    <location>
        <begin position="67"/>
        <end position="86"/>
    </location>
</feature>
<dbReference type="EMBL" id="JAGXTP010000001">
    <property type="protein sequence ID" value="MBS3848389.1"/>
    <property type="molecule type" value="Genomic_DNA"/>
</dbReference>
<dbReference type="Pfam" id="PF06197">
    <property type="entry name" value="DUF998"/>
    <property type="match status" value="1"/>
</dbReference>
<dbReference type="Proteomes" id="UP000678281">
    <property type="component" value="Unassembled WGS sequence"/>
</dbReference>
<evidence type="ECO:0000256" key="1">
    <source>
        <dbReference type="SAM" id="Phobius"/>
    </source>
</evidence>
<dbReference type="RefSeq" id="WP_212657940.1">
    <property type="nucleotide sequence ID" value="NZ_JAGXTP010000001.1"/>
</dbReference>
<feature type="transmembrane region" description="Helical" evidence="1">
    <location>
        <begin position="155"/>
        <end position="175"/>
    </location>
</feature>
<dbReference type="AlphaFoldDB" id="A0A942EBQ0"/>
<feature type="transmembrane region" description="Helical" evidence="1">
    <location>
        <begin position="7"/>
        <end position="29"/>
    </location>
</feature>
<gene>
    <name evidence="2" type="ORF">KD146_06720</name>
</gene>
<name>A0A942EBQ0_9HYPH</name>
<evidence type="ECO:0000313" key="2">
    <source>
        <dbReference type="EMBL" id="MBS3848389.1"/>
    </source>
</evidence>
<dbReference type="InterPro" id="IPR009339">
    <property type="entry name" value="DUF998"/>
</dbReference>
<evidence type="ECO:0000313" key="3">
    <source>
        <dbReference type="Proteomes" id="UP000678281"/>
    </source>
</evidence>
<protein>
    <submittedName>
        <fullName evidence="2">DUF998 domain-containing protein</fullName>
    </submittedName>
</protein>
<keyword evidence="1" id="KW-1133">Transmembrane helix</keyword>
<comment type="caution">
    <text evidence="2">The sequence shown here is derived from an EMBL/GenBank/DDBJ whole genome shotgun (WGS) entry which is preliminary data.</text>
</comment>
<feature type="transmembrane region" description="Helical" evidence="1">
    <location>
        <begin position="98"/>
        <end position="117"/>
    </location>
</feature>